<accession>A0A9P4YQV5</accession>
<dbReference type="Proteomes" id="UP000749293">
    <property type="component" value="Unassembled WGS sequence"/>
</dbReference>
<dbReference type="RefSeq" id="XP_035319747.1">
    <property type="nucleotide sequence ID" value="XM_035464561.1"/>
</dbReference>
<dbReference type="EMBL" id="JAANYQ010000014">
    <property type="protein sequence ID" value="KAF4121095.1"/>
    <property type="molecule type" value="Genomic_DNA"/>
</dbReference>
<keyword evidence="2" id="KW-1185">Reference proteome</keyword>
<proteinExistence type="predicted"/>
<dbReference type="GeneID" id="55968812"/>
<gene>
    <name evidence="1" type="ORF">GMORB2_2582</name>
</gene>
<dbReference type="AlphaFoldDB" id="A0A9P4YQV5"/>
<evidence type="ECO:0000313" key="1">
    <source>
        <dbReference type="EMBL" id="KAF4121095.1"/>
    </source>
</evidence>
<reference evidence="1" key="1">
    <citation type="submission" date="2020-03" db="EMBL/GenBank/DDBJ databases">
        <title>Site-based positive gene gene selection in Geosmithia morbida across the United States reveals a broad range of putative effectors and factors for local host and environmental adapation.</title>
        <authorList>
            <person name="Onufrak A."/>
            <person name="Murdoch R.W."/>
            <person name="Gazis R."/>
            <person name="Huff M."/>
            <person name="Staton M."/>
            <person name="Klingeman W."/>
            <person name="Hadziabdic D."/>
        </authorList>
    </citation>
    <scope>NUCLEOTIDE SEQUENCE</scope>
    <source>
        <strain evidence="1">1262</strain>
    </source>
</reference>
<protein>
    <submittedName>
        <fullName evidence="1">Uncharacterized protein</fullName>
    </submittedName>
</protein>
<name>A0A9P4YQV5_9HYPO</name>
<sequence length="91" mass="9739">MSVYVATQDFPLSSHSALTLTVWLPPTLALTSSILPWTGARCTGARCTLYTARCNTPGPSRDRCATAWPVLPVAHLRCLLPSHIDTAGLSC</sequence>
<organism evidence="1 2">
    <name type="scientific">Geosmithia morbida</name>
    <dbReference type="NCBI Taxonomy" id="1094350"/>
    <lineage>
        <taxon>Eukaryota</taxon>
        <taxon>Fungi</taxon>
        <taxon>Dikarya</taxon>
        <taxon>Ascomycota</taxon>
        <taxon>Pezizomycotina</taxon>
        <taxon>Sordariomycetes</taxon>
        <taxon>Hypocreomycetidae</taxon>
        <taxon>Hypocreales</taxon>
        <taxon>Bionectriaceae</taxon>
        <taxon>Geosmithia</taxon>
    </lineage>
</organism>
<comment type="caution">
    <text evidence="1">The sequence shown here is derived from an EMBL/GenBank/DDBJ whole genome shotgun (WGS) entry which is preliminary data.</text>
</comment>
<evidence type="ECO:0000313" key="2">
    <source>
        <dbReference type="Proteomes" id="UP000749293"/>
    </source>
</evidence>